<gene>
    <name evidence="2" type="ORF">PHPALM_751</name>
</gene>
<comment type="caution">
    <text evidence="2">The sequence shown here is derived from an EMBL/GenBank/DDBJ whole genome shotgun (WGS) entry which is preliminary data.</text>
</comment>
<proteinExistence type="predicted"/>
<evidence type="ECO:0000313" key="2">
    <source>
        <dbReference type="EMBL" id="POM81296.1"/>
    </source>
</evidence>
<accession>A0A2P4YU53</accession>
<sequence length="148" mass="16249">MKRDCPSRNDGIGNDAAFVVGESGATSHMTPYHEDMFDFEGTVPCIDVTIADCKKLRVAGLAIVRLTRLNGKHIKMVEVLYIPDLGRRLLSVRKLAERGLTVEFQRPLCVIGAKPALLRQVGKIGKAYILDCEQEGARFVEFAGTGSQ</sequence>
<keyword evidence="3" id="KW-1185">Reference proteome</keyword>
<name>A0A2P4YU53_9STRA</name>
<evidence type="ECO:0000259" key="1">
    <source>
        <dbReference type="Pfam" id="PF22936"/>
    </source>
</evidence>
<dbReference type="OrthoDB" id="92765at2759"/>
<dbReference type="EMBL" id="NCKW01000113">
    <property type="protein sequence ID" value="POM81296.1"/>
    <property type="molecule type" value="Genomic_DNA"/>
</dbReference>
<reference evidence="2 3" key="1">
    <citation type="journal article" date="2017" name="Genome Biol. Evol.">
        <title>Phytophthora megakarya and P. palmivora, closely related causal agents of cacao black pod rot, underwent increases in genome sizes and gene numbers by different mechanisms.</title>
        <authorList>
            <person name="Ali S.S."/>
            <person name="Shao J."/>
            <person name="Lary D.J."/>
            <person name="Kronmiller B."/>
            <person name="Shen D."/>
            <person name="Strem M.D."/>
            <person name="Amoako-Attah I."/>
            <person name="Akrofi A.Y."/>
            <person name="Begoude B.A."/>
            <person name="Ten Hoopen G.M."/>
            <person name="Coulibaly K."/>
            <person name="Kebe B.I."/>
            <person name="Melnick R.L."/>
            <person name="Guiltinan M.J."/>
            <person name="Tyler B.M."/>
            <person name="Meinhardt L.W."/>
            <person name="Bailey B.A."/>
        </authorList>
    </citation>
    <scope>NUCLEOTIDE SEQUENCE [LARGE SCALE GENOMIC DNA]</scope>
    <source>
        <strain evidence="3">sbr112.9</strain>
    </source>
</reference>
<dbReference type="Proteomes" id="UP000237271">
    <property type="component" value="Unassembled WGS sequence"/>
</dbReference>
<dbReference type="AlphaFoldDB" id="A0A2P4YU53"/>
<feature type="domain" description="Retrovirus-related Pol polyprotein from transposon TNT 1-94-like beta-barrel" evidence="1">
    <location>
        <begin position="22"/>
        <end position="99"/>
    </location>
</feature>
<protein>
    <submittedName>
        <fullName evidence="2">Integrase catalytic core protein</fullName>
    </submittedName>
</protein>
<organism evidence="2 3">
    <name type="scientific">Phytophthora palmivora</name>
    <dbReference type="NCBI Taxonomy" id="4796"/>
    <lineage>
        <taxon>Eukaryota</taxon>
        <taxon>Sar</taxon>
        <taxon>Stramenopiles</taxon>
        <taxon>Oomycota</taxon>
        <taxon>Peronosporomycetes</taxon>
        <taxon>Peronosporales</taxon>
        <taxon>Peronosporaceae</taxon>
        <taxon>Phytophthora</taxon>
    </lineage>
</organism>
<dbReference type="Pfam" id="PF22936">
    <property type="entry name" value="Pol_BBD"/>
    <property type="match status" value="1"/>
</dbReference>
<evidence type="ECO:0000313" key="3">
    <source>
        <dbReference type="Proteomes" id="UP000237271"/>
    </source>
</evidence>
<dbReference type="InterPro" id="IPR054722">
    <property type="entry name" value="PolX-like_BBD"/>
</dbReference>